<dbReference type="InterPro" id="IPR016032">
    <property type="entry name" value="Sig_transdc_resp-reg_C-effctor"/>
</dbReference>
<dbReference type="EMBL" id="CP035382">
    <property type="protein sequence ID" value="QDK19109.1"/>
    <property type="molecule type" value="Genomic_DNA"/>
</dbReference>
<dbReference type="Pfam" id="PF00196">
    <property type="entry name" value="GerE"/>
    <property type="match status" value="1"/>
</dbReference>
<keyword evidence="3" id="KW-0804">Transcription</keyword>
<dbReference type="PROSITE" id="PS00622">
    <property type="entry name" value="HTH_LUXR_1"/>
    <property type="match status" value="1"/>
</dbReference>
<evidence type="ECO:0000313" key="6">
    <source>
        <dbReference type="Proteomes" id="UP000317812"/>
    </source>
</evidence>
<evidence type="ECO:0000313" key="5">
    <source>
        <dbReference type="EMBL" id="QDK19109.1"/>
    </source>
</evidence>
<protein>
    <submittedName>
        <fullName evidence="5">Helix-turn-helix transcriptional regulator</fullName>
    </submittedName>
</protein>
<keyword evidence="2" id="KW-0238">DNA-binding</keyword>
<dbReference type="SMART" id="SM00421">
    <property type="entry name" value="HTH_LUXR"/>
    <property type="match status" value="1"/>
</dbReference>
<gene>
    <name evidence="5" type="ORF">ES815_12660</name>
</gene>
<name>A0AAP9AJZ9_9ENTR</name>
<evidence type="ECO:0000256" key="2">
    <source>
        <dbReference type="ARBA" id="ARBA00023125"/>
    </source>
</evidence>
<dbReference type="InterPro" id="IPR000792">
    <property type="entry name" value="Tscrpt_reg_LuxR_C"/>
</dbReference>
<proteinExistence type="predicted"/>
<sequence>MIIVLTSCRYFQQGFAMLADQLMNDSPSFQRVLYLDDINDATKDDLVRTKAIVVDYGQSDINVLNALLEVKNRYQQSYFIFITRDVCYESTIDNILINTIADYTIDCKSAVRQLRACLAHFALEDQPVTIFKNVRWHHLEKQQPLTKMETMLLPYIVSGKKNKEITRYLDVTGKTVSHHRRNIYRKFAVTSLTGLYKKFDERV</sequence>
<dbReference type="PANTHER" id="PTHR44688">
    <property type="entry name" value="DNA-BINDING TRANSCRIPTIONAL ACTIVATOR DEVR_DOSR"/>
    <property type="match status" value="1"/>
</dbReference>
<evidence type="ECO:0000256" key="3">
    <source>
        <dbReference type="ARBA" id="ARBA00023163"/>
    </source>
</evidence>
<dbReference type="PANTHER" id="PTHR44688:SF16">
    <property type="entry name" value="DNA-BINDING TRANSCRIPTIONAL ACTIVATOR DEVR_DOSR"/>
    <property type="match status" value="1"/>
</dbReference>
<feature type="domain" description="HTH luxR-type" evidence="4">
    <location>
        <begin position="138"/>
        <end position="203"/>
    </location>
</feature>
<keyword evidence="1" id="KW-0805">Transcription regulation</keyword>
<accession>A0AAP9AJZ9</accession>
<dbReference type="Gene3D" id="3.40.50.2300">
    <property type="match status" value="1"/>
</dbReference>
<dbReference type="SUPFAM" id="SSF46894">
    <property type="entry name" value="C-terminal effector domain of the bipartite response regulators"/>
    <property type="match status" value="1"/>
</dbReference>
<dbReference type="PROSITE" id="PS50043">
    <property type="entry name" value="HTH_LUXR_2"/>
    <property type="match status" value="1"/>
</dbReference>
<evidence type="ECO:0000256" key="1">
    <source>
        <dbReference type="ARBA" id="ARBA00023015"/>
    </source>
</evidence>
<evidence type="ECO:0000259" key="4">
    <source>
        <dbReference type="PROSITE" id="PS50043"/>
    </source>
</evidence>
<dbReference type="GO" id="GO:0006355">
    <property type="term" value="P:regulation of DNA-templated transcription"/>
    <property type="evidence" value="ECO:0007669"/>
    <property type="project" value="InterPro"/>
</dbReference>
<dbReference type="PRINTS" id="PR00038">
    <property type="entry name" value="HTHLUXR"/>
</dbReference>
<organism evidence="5 6">
    <name type="scientific">Leclercia adecarboxylata</name>
    <dbReference type="NCBI Taxonomy" id="83655"/>
    <lineage>
        <taxon>Bacteria</taxon>
        <taxon>Pseudomonadati</taxon>
        <taxon>Pseudomonadota</taxon>
        <taxon>Gammaproteobacteria</taxon>
        <taxon>Enterobacterales</taxon>
        <taxon>Enterobacteriaceae</taxon>
        <taxon>Leclercia</taxon>
    </lineage>
</organism>
<dbReference type="GO" id="GO:0003677">
    <property type="term" value="F:DNA binding"/>
    <property type="evidence" value="ECO:0007669"/>
    <property type="project" value="UniProtKB-KW"/>
</dbReference>
<dbReference type="CDD" id="cd06170">
    <property type="entry name" value="LuxR_C_like"/>
    <property type="match status" value="1"/>
</dbReference>
<reference evidence="5 6" key="1">
    <citation type="submission" date="2019-01" db="EMBL/GenBank/DDBJ databases">
        <title>Florfenicol resistance in Enterobacteriaceae and whole-genome sequence analysis of florfenicol-resistant Leclercia adecarboxylata strain R25.</title>
        <authorList>
            <person name="Bao Q."/>
            <person name="Ying Y."/>
        </authorList>
    </citation>
    <scope>NUCLEOTIDE SEQUENCE [LARGE SCALE GENOMIC DNA]</scope>
    <source>
        <strain evidence="5 6">R25</strain>
    </source>
</reference>
<dbReference type="Proteomes" id="UP000317812">
    <property type="component" value="Chromosome"/>
</dbReference>
<dbReference type="AlphaFoldDB" id="A0AAP9AJZ9"/>